<evidence type="ECO:0000256" key="3">
    <source>
        <dbReference type="ARBA" id="ARBA00023163"/>
    </source>
</evidence>
<dbReference type="RefSeq" id="WP_039739566.1">
    <property type="nucleotide sequence ID" value="NZ_CP009788.1"/>
</dbReference>
<reference evidence="5 6" key="1">
    <citation type="journal article" date="2015" name="Genome Announc.">
        <title>Complete Genome of Geobacter pickeringii G13T, a Metal-Reducing Isolate from Sedimentary Kaolin Deposits.</title>
        <authorList>
            <person name="Badalamenti J.P."/>
            <person name="Bond D.R."/>
        </authorList>
    </citation>
    <scope>NUCLEOTIDE SEQUENCE [LARGE SCALE GENOMIC DNA]</scope>
    <source>
        <strain evidence="5 6">G13</strain>
    </source>
</reference>
<dbReference type="SUPFAM" id="SSF47413">
    <property type="entry name" value="lambda repressor-like DNA-binding domains"/>
    <property type="match status" value="1"/>
</dbReference>
<keyword evidence="2" id="KW-0238">DNA-binding</keyword>
<dbReference type="OrthoDB" id="9799384at2"/>
<evidence type="ECO:0000313" key="5">
    <source>
        <dbReference type="EMBL" id="AJE02071.1"/>
    </source>
</evidence>
<proteinExistence type="predicted"/>
<keyword evidence="3" id="KW-0804">Transcription</keyword>
<dbReference type="GO" id="GO:0003677">
    <property type="term" value="F:DNA binding"/>
    <property type="evidence" value="ECO:0007669"/>
    <property type="project" value="UniProtKB-KW"/>
</dbReference>
<dbReference type="EMBL" id="CP009788">
    <property type="protein sequence ID" value="AJE02071.1"/>
    <property type="molecule type" value="Genomic_DNA"/>
</dbReference>
<dbReference type="InterPro" id="IPR001387">
    <property type="entry name" value="Cro/C1-type_HTH"/>
</dbReference>
<dbReference type="STRING" id="345632.GPICK_00580"/>
<sequence length="103" mass="11249">MPLDEKELLARDAKRNIGEELLQAVRDIKAGKAGRVSTLEVSPIATARQKIGLSQSEFAKMLGVSLRTLQEWEQGRRTPSGAAKSLITIAIKKPEIIKELLAA</sequence>
<evidence type="ECO:0000256" key="2">
    <source>
        <dbReference type="ARBA" id="ARBA00023125"/>
    </source>
</evidence>
<dbReference type="PANTHER" id="PTHR36511:SF4">
    <property type="entry name" value="ANTITOXIN MQSA"/>
    <property type="match status" value="1"/>
</dbReference>
<accession>A0A0B5BDA7</accession>
<dbReference type="AlphaFoldDB" id="A0A0B5BDA7"/>
<evidence type="ECO:0000313" key="6">
    <source>
        <dbReference type="Proteomes" id="UP000057609"/>
    </source>
</evidence>
<dbReference type="HOGENOM" id="CLU_144725_3_0_7"/>
<dbReference type="KEGG" id="gpi:GPICK_00580"/>
<dbReference type="SMART" id="SM00530">
    <property type="entry name" value="HTH_XRE"/>
    <property type="match status" value="1"/>
</dbReference>
<dbReference type="Pfam" id="PF01381">
    <property type="entry name" value="HTH_3"/>
    <property type="match status" value="1"/>
</dbReference>
<dbReference type="PROSITE" id="PS50943">
    <property type="entry name" value="HTH_CROC1"/>
    <property type="match status" value="1"/>
</dbReference>
<keyword evidence="6" id="KW-1185">Reference proteome</keyword>
<dbReference type="Proteomes" id="UP000057609">
    <property type="component" value="Chromosome"/>
</dbReference>
<dbReference type="PANTHER" id="PTHR36511">
    <property type="entry name" value="MERR FAMILY BACTERIAL REGULATORY PROTEIN"/>
    <property type="match status" value="1"/>
</dbReference>
<dbReference type="Gene3D" id="1.10.260.40">
    <property type="entry name" value="lambda repressor-like DNA-binding domains"/>
    <property type="match status" value="1"/>
</dbReference>
<organism evidence="5 6">
    <name type="scientific">Geobacter pickeringii</name>
    <dbReference type="NCBI Taxonomy" id="345632"/>
    <lineage>
        <taxon>Bacteria</taxon>
        <taxon>Pseudomonadati</taxon>
        <taxon>Thermodesulfobacteriota</taxon>
        <taxon>Desulfuromonadia</taxon>
        <taxon>Geobacterales</taxon>
        <taxon>Geobacteraceae</taxon>
        <taxon>Geobacter</taxon>
    </lineage>
</organism>
<protein>
    <submittedName>
        <fullName evidence="5">Transcriptional regulator</fullName>
    </submittedName>
</protein>
<keyword evidence="1" id="KW-0805">Transcription regulation</keyword>
<feature type="domain" description="HTH cro/C1-type" evidence="4">
    <location>
        <begin position="44"/>
        <end position="80"/>
    </location>
</feature>
<dbReference type="InterPro" id="IPR052359">
    <property type="entry name" value="HTH-type_reg/antitoxin"/>
</dbReference>
<name>A0A0B5BDA7_9BACT</name>
<evidence type="ECO:0000256" key="1">
    <source>
        <dbReference type="ARBA" id="ARBA00023015"/>
    </source>
</evidence>
<dbReference type="CDD" id="cd00093">
    <property type="entry name" value="HTH_XRE"/>
    <property type="match status" value="1"/>
</dbReference>
<gene>
    <name evidence="5" type="ORF">GPICK_00580</name>
</gene>
<evidence type="ECO:0000259" key="4">
    <source>
        <dbReference type="PROSITE" id="PS50943"/>
    </source>
</evidence>
<dbReference type="InterPro" id="IPR010982">
    <property type="entry name" value="Lambda_DNA-bd_dom_sf"/>
</dbReference>